<evidence type="ECO:0000313" key="2">
    <source>
        <dbReference type="Proteomes" id="UP000471521"/>
    </source>
</evidence>
<gene>
    <name evidence="1" type="ORF">GRX66_00290</name>
</gene>
<reference evidence="1 2" key="1">
    <citation type="submission" date="2019-12" db="EMBL/GenBank/DDBJ databases">
        <title>Isolation and characterization of three novel carbon monoxide-oxidizing members of Halobacteria from salione crusts and soils.</title>
        <authorList>
            <person name="Myers M.R."/>
            <person name="King G.M."/>
        </authorList>
    </citation>
    <scope>NUCLEOTIDE SEQUENCE [LARGE SCALE GENOMIC DNA]</scope>
    <source>
        <strain evidence="1 2">PCN9</strain>
    </source>
</reference>
<dbReference type="Proteomes" id="UP000471521">
    <property type="component" value="Unassembled WGS sequence"/>
</dbReference>
<proteinExistence type="predicted"/>
<sequence>MTPTTRCEELVEFTDQSGTRRRIRFVPQSNSNDQWQRIAEVWADQAWRLVGQDTVSDVDHWTRPVKTP</sequence>
<accession>A0A6B0SEH9</accession>
<dbReference type="AlphaFoldDB" id="A0A6B0SEH9"/>
<organism evidence="1 2">
    <name type="scientific">Halobacterium bonnevillei</name>
    <dbReference type="NCBI Taxonomy" id="2692200"/>
    <lineage>
        <taxon>Archaea</taxon>
        <taxon>Methanobacteriati</taxon>
        <taxon>Methanobacteriota</taxon>
        <taxon>Stenosarchaea group</taxon>
        <taxon>Halobacteria</taxon>
        <taxon>Halobacteriales</taxon>
        <taxon>Halobacteriaceae</taxon>
        <taxon>Halobacterium</taxon>
    </lineage>
</organism>
<keyword evidence="2" id="KW-1185">Reference proteome</keyword>
<dbReference type="RefSeq" id="WP_159524717.1">
    <property type="nucleotide sequence ID" value="NZ_WUUU01000001.1"/>
</dbReference>
<comment type="caution">
    <text evidence="1">The sequence shown here is derived from an EMBL/GenBank/DDBJ whole genome shotgun (WGS) entry which is preliminary data.</text>
</comment>
<dbReference type="EMBL" id="WUUU01000001">
    <property type="protein sequence ID" value="MXR19116.1"/>
    <property type="molecule type" value="Genomic_DNA"/>
</dbReference>
<name>A0A6B0SEH9_9EURY</name>
<dbReference type="OrthoDB" id="193821at2157"/>
<evidence type="ECO:0000313" key="1">
    <source>
        <dbReference type="EMBL" id="MXR19116.1"/>
    </source>
</evidence>
<protein>
    <submittedName>
        <fullName evidence="1">Uncharacterized protein</fullName>
    </submittedName>
</protein>